<feature type="region of interest" description="Disordered" evidence="1">
    <location>
        <begin position="25"/>
        <end position="66"/>
    </location>
</feature>
<evidence type="ECO:0000256" key="1">
    <source>
        <dbReference type="SAM" id="MobiDB-lite"/>
    </source>
</evidence>
<reference evidence="3" key="1">
    <citation type="journal article" date="2019" name="Int. J. Syst. Evol. Microbiol.">
        <title>The Global Catalogue of Microorganisms (GCM) 10K type strain sequencing project: providing services to taxonomists for standard genome sequencing and annotation.</title>
        <authorList>
            <consortium name="The Broad Institute Genomics Platform"/>
            <consortium name="The Broad Institute Genome Sequencing Center for Infectious Disease"/>
            <person name="Wu L."/>
            <person name="Ma J."/>
        </authorList>
    </citation>
    <scope>NUCLEOTIDE SEQUENCE [LARGE SCALE GENOMIC DNA]</scope>
    <source>
        <strain evidence="3">JCM 9687</strain>
    </source>
</reference>
<protein>
    <recommendedName>
        <fullName evidence="4">Secreted protein</fullName>
    </recommendedName>
</protein>
<dbReference type="EMBL" id="BAAAYK010000038">
    <property type="protein sequence ID" value="GAA3365083.1"/>
    <property type="molecule type" value="Genomic_DNA"/>
</dbReference>
<comment type="caution">
    <text evidence="2">The sequence shown here is derived from an EMBL/GenBank/DDBJ whole genome shotgun (WGS) entry which is preliminary data.</text>
</comment>
<name>A0ABP6S0X3_9PSEU</name>
<evidence type="ECO:0008006" key="4">
    <source>
        <dbReference type="Google" id="ProtNLM"/>
    </source>
</evidence>
<sequence>MIYVLAAIGALTVSVLMWRAFGPVRDAASDGPASAPRRAPLAPDDDPEFLRRLAEQQRDRKNDEQG</sequence>
<keyword evidence="3" id="KW-1185">Reference proteome</keyword>
<evidence type="ECO:0000313" key="3">
    <source>
        <dbReference type="Proteomes" id="UP001500483"/>
    </source>
</evidence>
<gene>
    <name evidence="2" type="ORF">GCM10020366_63590</name>
</gene>
<evidence type="ECO:0000313" key="2">
    <source>
        <dbReference type="EMBL" id="GAA3365083.1"/>
    </source>
</evidence>
<accession>A0ABP6S0X3</accession>
<feature type="compositionally biased region" description="Low complexity" evidence="1">
    <location>
        <begin position="32"/>
        <end position="42"/>
    </location>
</feature>
<organism evidence="2 3">
    <name type="scientific">Saccharopolyspora gregorii</name>
    <dbReference type="NCBI Taxonomy" id="33914"/>
    <lineage>
        <taxon>Bacteria</taxon>
        <taxon>Bacillati</taxon>
        <taxon>Actinomycetota</taxon>
        <taxon>Actinomycetes</taxon>
        <taxon>Pseudonocardiales</taxon>
        <taxon>Pseudonocardiaceae</taxon>
        <taxon>Saccharopolyspora</taxon>
    </lineage>
</organism>
<feature type="compositionally biased region" description="Basic and acidic residues" evidence="1">
    <location>
        <begin position="48"/>
        <end position="66"/>
    </location>
</feature>
<dbReference type="RefSeq" id="WP_258343831.1">
    <property type="nucleotide sequence ID" value="NZ_BAAAYK010000038.1"/>
</dbReference>
<dbReference type="Proteomes" id="UP001500483">
    <property type="component" value="Unassembled WGS sequence"/>
</dbReference>
<proteinExistence type="predicted"/>